<feature type="transmembrane region" description="Helical" evidence="6">
    <location>
        <begin position="377"/>
        <end position="396"/>
    </location>
</feature>
<keyword evidence="3 6" id="KW-0812">Transmembrane</keyword>
<feature type="transmembrane region" description="Helical" evidence="6">
    <location>
        <begin position="306"/>
        <end position="327"/>
    </location>
</feature>
<protein>
    <submittedName>
        <fullName evidence="7">Oligosaccharide flippase family protein</fullName>
    </submittedName>
</protein>
<reference evidence="7 8" key="1">
    <citation type="submission" date="2019-08" db="EMBL/GenBank/DDBJ databases">
        <title>Genomes of Antarctic Bizionia species.</title>
        <authorList>
            <person name="Bowman J.P."/>
        </authorList>
    </citation>
    <scope>NUCLEOTIDE SEQUENCE [LARGE SCALE GENOMIC DNA]</scope>
    <source>
        <strain evidence="7 8">IC164</strain>
    </source>
</reference>
<keyword evidence="8" id="KW-1185">Reference proteome</keyword>
<feature type="transmembrane region" description="Helical" evidence="6">
    <location>
        <begin position="101"/>
        <end position="125"/>
    </location>
</feature>
<feature type="transmembrane region" description="Helical" evidence="6">
    <location>
        <begin position="265"/>
        <end position="285"/>
    </location>
</feature>
<dbReference type="PANTHER" id="PTHR30250:SF11">
    <property type="entry name" value="O-ANTIGEN TRANSPORTER-RELATED"/>
    <property type="match status" value="1"/>
</dbReference>
<feature type="transmembrane region" description="Helical" evidence="6">
    <location>
        <begin position="21"/>
        <end position="41"/>
    </location>
</feature>
<dbReference type="Pfam" id="PF01943">
    <property type="entry name" value="Polysacc_synt"/>
    <property type="match status" value="1"/>
</dbReference>
<feature type="transmembrane region" description="Helical" evidence="6">
    <location>
        <begin position="402"/>
        <end position="426"/>
    </location>
</feature>
<evidence type="ECO:0000256" key="6">
    <source>
        <dbReference type="SAM" id="Phobius"/>
    </source>
</evidence>
<dbReference type="Proteomes" id="UP000323621">
    <property type="component" value="Unassembled WGS sequence"/>
</dbReference>
<dbReference type="InterPro" id="IPR050833">
    <property type="entry name" value="Poly_Biosynth_Transport"/>
</dbReference>
<feature type="transmembrane region" description="Helical" evidence="6">
    <location>
        <begin position="61"/>
        <end position="81"/>
    </location>
</feature>
<evidence type="ECO:0000256" key="1">
    <source>
        <dbReference type="ARBA" id="ARBA00004651"/>
    </source>
</evidence>
<evidence type="ECO:0000256" key="5">
    <source>
        <dbReference type="ARBA" id="ARBA00023136"/>
    </source>
</evidence>
<evidence type="ECO:0000256" key="3">
    <source>
        <dbReference type="ARBA" id="ARBA00022692"/>
    </source>
</evidence>
<name>A0ABY3M7B2_9FLAO</name>
<dbReference type="EMBL" id="VSKN01000029">
    <property type="protein sequence ID" value="TYC08801.1"/>
    <property type="molecule type" value="Genomic_DNA"/>
</dbReference>
<accession>A0ABY3M7B2</accession>
<proteinExistence type="predicted"/>
<feature type="transmembrane region" description="Helical" evidence="6">
    <location>
        <begin position="227"/>
        <end position="253"/>
    </location>
</feature>
<feature type="transmembrane region" description="Helical" evidence="6">
    <location>
        <begin position="347"/>
        <end position="365"/>
    </location>
</feature>
<comment type="caution">
    <text evidence="7">The sequence shown here is derived from an EMBL/GenBank/DDBJ whole genome shotgun (WGS) entry which is preliminary data.</text>
</comment>
<feature type="transmembrane region" description="Helical" evidence="6">
    <location>
        <begin position="137"/>
        <end position="159"/>
    </location>
</feature>
<evidence type="ECO:0000256" key="2">
    <source>
        <dbReference type="ARBA" id="ARBA00022475"/>
    </source>
</evidence>
<organism evidence="7 8">
    <name type="scientific">Bizionia gelidisalsuginis</name>
    <dbReference type="NCBI Taxonomy" id="291188"/>
    <lineage>
        <taxon>Bacteria</taxon>
        <taxon>Pseudomonadati</taxon>
        <taxon>Bacteroidota</taxon>
        <taxon>Flavobacteriia</taxon>
        <taxon>Flavobacteriales</taxon>
        <taxon>Flavobacteriaceae</taxon>
        <taxon>Bizionia</taxon>
    </lineage>
</organism>
<evidence type="ECO:0000313" key="7">
    <source>
        <dbReference type="EMBL" id="TYC08801.1"/>
    </source>
</evidence>
<sequence length="435" mass="48697">MSKKMKALYNRLKQNPFVNDSFWALFGNVAAKGMSLLGAIVVARFLGKDIYGEYGAIRSTLMNIAVFSTFGLGYTATKFIAENREKKPFLIKRIASLTMKISAIVSALMATLLFFFAGYVANIVLEAPHLDVPLRLVAFWIVFNSLTTAQIGILAGFNAYKAMAKINTVVGITAFTTSVALTYYYGLNGALSALLLTQIVNWYLNYREVLKNIPIDKPGTKTENDNLIKTIINFSTPVALQEGLYALTSWLMIMLLIKLDDYGEVGLYSAALQWSAIILFIPGIMRNVILSHLSNSLGRPEEHAKLLKTTLLINFGATIVPFVVIYILKDWVVSFYGISYQEELGNILAIAIFTSIFVSLSNVYAQAFMSLNKNWYMFGLRFVRDFFVLIATYLLITKHIFNGALALVISNLLTQICFLFILMIVYKKIKNALYN</sequence>
<comment type="subcellular location">
    <subcellularLocation>
        <location evidence="1">Cell membrane</location>
        <topology evidence="1">Multi-pass membrane protein</topology>
    </subcellularLocation>
</comment>
<gene>
    <name evidence="7" type="ORF">ES677_13875</name>
</gene>
<dbReference type="InterPro" id="IPR002797">
    <property type="entry name" value="Polysacc_synth"/>
</dbReference>
<keyword evidence="5 6" id="KW-0472">Membrane</keyword>
<evidence type="ECO:0000313" key="8">
    <source>
        <dbReference type="Proteomes" id="UP000323621"/>
    </source>
</evidence>
<keyword evidence="4 6" id="KW-1133">Transmembrane helix</keyword>
<keyword evidence="2" id="KW-1003">Cell membrane</keyword>
<dbReference type="PANTHER" id="PTHR30250">
    <property type="entry name" value="PST FAMILY PREDICTED COLANIC ACID TRANSPORTER"/>
    <property type="match status" value="1"/>
</dbReference>
<evidence type="ECO:0000256" key="4">
    <source>
        <dbReference type="ARBA" id="ARBA00022989"/>
    </source>
</evidence>